<dbReference type="OrthoDB" id="696085at2759"/>
<dbReference type="PANTHER" id="PTHR32295:SF112">
    <property type="entry name" value="PROTEIN IQ-DOMAIN 14-LIKE"/>
    <property type="match status" value="1"/>
</dbReference>
<protein>
    <recommendedName>
        <fullName evidence="5">DUF4005 domain-containing protein</fullName>
    </recommendedName>
</protein>
<dbReference type="InterPro" id="IPR025064">
    <property type="entry name" value="DUF4005"/>
</dbReference>
<proteinExistence type="inferred from homology"/>
<keyword evidence="1" id="KW-0112">Calmodulin-binding</keyword>
<keyword evidence="4" id="KW-1133">Transmembrane helix</keyword>
<reference evidence="7" key="1">
    <citation type="journal article" date="2023" name="Proc. Natl. Acad. Sci. U.S.A.">
        <title>Genomic and structural basis for evolution of tropane alkaloid biosynthesis.</title>
        <authorList>
            <person name="Wanga Y.-J."/>
            <person name="Taina T."/>
            <person name="Yua J.-Y."/>
            <person name="Lia J."/>
            <person name="Xua B."/>
            <person name="Chenc J."/>
            <person name="D'Auriad J.C."/>
            <person name="Huanga J.-P."/>
            <person name="Huanga S.-X."/>
        </authorList>
    </citation>
    <scope>NUCLEOTIDE SEQUENCE [LARGE SCALE GENOMIC DNA]</scope>
    <source>
        <strain evidence="7">cv. KIB-2019</strain>
    </source>
</reference>
<dbReference type="GO" id="GO:0005516">
    <property type="term" value="F:calmodulin binding"/>
    <property type="evidence" value="ECO:0007669"/>
    <property type="project" value="UniProtKB-KW"/>
</dbReference>
<keyword evidence="7" id="KW-1185">Reference proteome</keyword>
<keyword evidence="4" id="KW-0472">Membrane</keyword>
<dbReference type="EMBL" id="JAJAGQ010000002">
    <property type="protein sequence ID" value="KAJ8570388.1"/>
    <property type="molecule type" value="Genomic_DNA"/>
</dbReference>
<evidence type="ECO:0000256" key="4">
    <source>
        <dbReference type="SAM" id="Phobius"/>
    </source>
</evidence>
<gene>
    <name evidence="6" type="ORF">K7X08_037360</name>
</gene>
<accession>A0A9Q1RSI1</accession>
<evidence type="ECO:0000259" key="5">
    <source>
        <dbReference type="Pfam" id="PF13178"/>
    </source>
</evidence>
<dbReference type="Pfam" id="PF00612">
    <property type="entry name" value="IQ"/>
    <property type="match status" value="2"/>
</dbReference>
<sequence>MGKRRNWFTFVKRLFIPETKPTADQKKPKRWKCCFLKKFKLRKCPAITSAPKQTLTEAKGTPQQTLTEAKKQRRKHALAVAIATAAAAEAAVAAANAAADVIRLTNAANEFKRKQKQAVIKIQSAYRAHLAKKALSALKGLVKLQAVIRGEIVRKRLIAKLKCMLPLQKSKTRVYQIRLPTSEDYHNNNDKKLINSPSECMKSRELKLKCKSLRTWNFNLASEQDSETLWSRREETIDKREHLMKFAFSHRERRNDQTLQVLTSKQNRKAGLFEKLRSFTDSDVPLADMNGMTQLQVRKMHRADCIEDLHSPSSLPRRSFSNVKRKSNVSVNSLPSSIFPTCMAATESAKAKTRSMSTLKQHLRAELLPDSARCTSSRKCDDWGTGKHCFLEEHGHRTFIIFVTDTSKFQQGKAGTPKFTSLLQDLKTNKKMKLQLELEAA</sequence>
<keyword evidence="4" id="KW-0812">Transmembrane</keyword>
<dbReference type="PROSITE" id="PS50096">
    <property type="entry name" value="IQ"/>
    <property type="match status" value="2"/>
</dbReference>
<dbReference type="AlphaFoldDB" id="A0A9Q1RSI1"/>
<feature type="domain" description="DUF4005" evidence="5">
    <location>
        <begin position="325"/>
        <end position="373"/>
    </location>
</feature>
<evidence type="ECO:0000256" key="1">
    <source>
        <dbReference type="ARBA" id="ARBA00022860"/>
    </source>
</evidence>
<comment type="similarity">
    <text evidence="2">Belongs to the IQD family.</text>
</comment>
<evidence type="ECO:0000313" key="6">
    <source>
        <dbReference type="EMBL" id="KAJ8570388.1"/>
    </source>
</evidence>
<dbReference type="Proteomes" id="UP001152561">
    <property type="component" value="Unassembled WGS sequence"/>
</dbReference>
<evidence type="ECO:0000313" key="7">
    <source>
        <dbReference type="Proteomes" id="UP001152561"/>
    </source>
</evidence>
<dbReference type="SMART" id="SM00015">
    <property type="entry name" value="IQ"/>
    <property type="match status" value="2"/>
</dbReference>
<evidence type="ECO:0000256" key="2">
    <source>
        <dbReference type="ARBA" id="ARBA00024341"/>
    </source>
</evidence>
<name>A0A9Q1RSI1_9SOLA</name>
<organism evidence="6 7">
    <name type="scientific">Anisodus acutangulus</name>
    <dbReference type="NCBI Taxonomy" id="402998"/>
    <lineage>
        <taxon>Eukaryota</taxon>
        <taxon>Viridiplantae</taxon>
        <taxon>Streptophyta</taxon>
        <taxon>Embryophyta</taxon>
        <taxon>Tracheophyta</taxon>
        <taxon>Spermatophyta</taxon>
        <taxon>Magnoliopsida</taxon>
        <taxon>eudicotyledons</taxon>
        <taxon>Gunneridae</taxon>
        <taxon>Pentapetalae</taxon>
        <taxon>asterids</taxon>
        <taxon>lamiids</taxon>
        <taxon>Solanales</taxon>
        <taxon>Solanaceae</taxon>
        <taxon>Solanoideae</taxon>
        <taxon>Hyoscyameae</taxon>
        <taxon>Anisodus</taxon>
    </lineage>
</organism>
<feature type="transmembrane region" description="Helical" evidence="4">
    <location>
        <begin position="77"/>
        <end position="99"/>
    </location>
</feature>
<comment type="caution">
    <text evidence="6">The sequence shown here is derived from an EMBL/GenBank/DDBJ whole genome shotgun (WGS) entry which is preliminary data.</text>
</comment>
<dbReference type="Pfam" id="PF13178">
    <property type="entry name" value="DUF4005"/>
    <property type="match status" value="1"/>
</dbReference>
<comment type="subunit">
    <text evidence="3">Binds to multiple calmodulin (CaM) in the presence of Ca(2+) and CaM-like proteins.</text>
</comment>
<evidence type="ECO:0000256" key="3">
    <source>
        <dbReference type="ARBA" id="ARBA00024378"/>
    </source>
</evidence>
<dbReference type="PANTHER" id="PTHR32295">
    <property type="entry name" value="IQ-DOMAIN 5-RELATED"/>
    <property type="match status" value="1"/>
</dbReference>
<dbReference type="InterPro" id="IPR000048">
    <property type="entry name" value="IQ_motif_EF-hand-BS"/>
</dbReference>